<organism evidence="9 10">
    <name type="scientific">Exophiala bonariae</name>
    <dbReference type="NCBI Taxonomy" id="1690606"/>
    <lineage>
        <taxon>Eukaryota</taxon>
        <taxon>Fungi</taxon>
        <taxon>Dikarya</taxon>
        <taxon>Ascomycota</taxon>
        <taxon>Pezizomycotina</taxon>
        <taxon>Eurotiomycetes</taxon>
        <taxon>Chaetothyriomycetidae</taxon>
        <taxon>Chaetothyriales</taxon>
        <taxon>Herpotrichiellaceae</taxon>
        <taxon>Exophiala</taxon>
    </lineage>
</organism>
<keyword evidence="4 5" id="KW-0862">Zinc</keyword>
<reference evidence="9 10" key="1">
    <citation type="submission" date="2023-08" db="EMBL/GenBank/DDBJ databases">
        <title>Black Yeasts Isolated from many extreme environments.</title>
        <authorList>
            <person name="Coleine C."/>
            <person name="Stajich J.E."/>
            <person name="Selbmann L."/>
        </authorList>
    </citation>
    <scope>NUCLEOTIDE SEQUENCE [LARGE SCALE GENOMIC DNA]</scope>
    <source>
        <strain evidence="9 10">CCFEE 5792</strain>
    </source>
</reference>
<feature type="compositionally biased region" description="Polar residues" evidence="6">
    <location>
        <begin position="377"/>
        <end position="392"/>
    </location>
</feature>
<feature type="domain" description="C3H1-type" evidence="7">
    <location>
        <begin position="302"/>
        <end position="329"/>
    </location>
</feature>
<dbReference type="InterPro" id="IPR002625">
    <property type="entry name" value="Smr_dom"/>
</dbReference>
<feature type="region of interest" description="Disordered" evidence="6">
    <location>
        <begin position="678"/>
        <end position="713"/>
    </location>
</feature>
<evidence type="ECO:0000259" key="8">
    <source>
        <dbReference type="PROSITE" id="PS50828"/>
    </source>
</evidence>
<dbReference type="FunFam" id="3.30.1370.110:FF:000002">
    <property type="entry name" value="CCCH zinc finger and SMR domain protein"/>
    <property type="match status" value="1"/>
</dbReference>
<keyword evidence="2" id="KW-0677">Repeat</keyword>
<feature type="zinc finger region" description="C3H1-type" evidence="5">
    <location>
        <begin position="302"/>
        <end position="329"/>
    </location>
</feature>
<dbReference type="GO" id="GO:0008270">
    <property type="term" value="F:zinc ion binding"/>
    <property type="evidence" value="ECO:0007669"/>
    <property type="project" value="UniProtKB-KW"/>
</dbReference>
<dbReference type="Proteomes" id="UP001358417">
    <property type="component" value="Unassembled WGS sequence"/>
</dbReference>
<dbReference type="AlphaFoldDB" id="A0AAV9NE58"/>
<feature type="domain" description="Smr" evidence="8">
    <location>
        <begin position="593"/>
        <end position="676"/>
    </location>
</feature>
<dbReference type="SMART" id="SM01162">
    <property type="entry name" value="DUF1771"/>
    <property type="match status" value="1"/>
</dbReference>
<evidence type="ECO:0000256" key="1">
    <source>
        <dbReference type="ARBA" id="ARBA00022723"/>
    </source>
</evidence>
<evidence type="ECO:0000313" key="9">
    <source>
        <dbReference type="EMBL" id="KAK5053200.1"/>
    </source>
</evidence>
<gene>
    <name evidence="9" type="ORF">LTR84_002174</name>
</gene>
<dbReference type="InterPro" id="IPR036063">
    <property type="entry name" value="Smr_dom_sf"/>
</dbReference>
<dbReference type="Pfam" id="PF18345">
    <property type="entry name" value="zf_CCCH_4"/>
    <property type="match status" value="1"/>
</dbReference>
<dbReference type="InterPro" id="IPR013899">
    <property type="entry name" value="DUF1771"/>
</dbReference>
<evidence type="ECO:0000256" key="5">
    <source>
        <dbReference type="PROSITE-ProRule" id="PRU00723"/>
    </source>
</evidence>
<dbReference type="RefSeq" id="XP_064706642.1">
    <property type="nucleotide sequence ID" value="XM_064845788.1"/>
</dbReference>
<accession>A0AAV9NE58</accession>
<dbReference type="PROSITE" id="PS50828">
    <property type="entry name" value="SMR"/>
    <property type="match status" value="1"/>
</dbReference>
<dbReference type="Pfam" id="PF08590">
    <property type="entry name" value="DUF1771"/>
    <property type="match status" value="1"/>
</dbReference>
<dbReference type="EMBL" id="JAVRRD010000012">
    <property type="protein sequence ID" value="KAK5053200.1"/>
    <property type="molecule type" value="Genomic_DNA"/>
</dbReference>
<evidence type="ECO:0000256" key="6">
    <source>
        <dbReference type="SAM" id="MobiDB-lite"/>
    </source>
</evidence>
<feature type="compositionally biased region" description="Basic residues" evidence="6">
    <location>
        <begin position="433"/>
        <end position="446"/>
    </location>
</feature>
<dbReference type="SUPFAM" id="SSF160443">
    <property type="entry name" value="SMR domain-like"/>
    <property type="match status" value="1"/>
</dbReference>
<feature type="region of interest" description="Disordered" evidence="6">
    <location>
        <begin position="73"/>
        <end position="137"/>
    </location>
</feature>
<dbReference type="GO" id="GO:0005634">
    <property type="term" value="C:nucleus"/>
    <property type="evidence" value="ECO:0007669"/>
    <property type="project" value="TreeGrafter"/>
</dbReference>
<sequence>MISDEHYDLCRPILNDPAIEEEDKIDRLEEILRKDTTLTGLALENAILDALWKHRNAARGESTETPLRHNVIRKSSPAPWQLNRAPTPLGSPPPLSSSPALSIGFPASRPSFSRQKSSVQSPFASPRPSPRLALAQPIPHSPSLNAYEFSEASPAPDIYGDYGHENVDWLLADETASNASSNAGAQSLSAAAPEWLPQPDMSPYDILRSVLGDRKSDDEIEEALNKNSYDLGATIASLLGTDAADAQYTAVPNSDPGVLVGKSMAINQVRPSTPGSTKSPIVCKYWLASGSCLRADCRFAHDTSGYLCKYWMNGNCLAGDACQFSHDPALLINHLSVTENAPSQPFQLHDQHDQFPALSGSNVRSALQAGLAAGNNFVPSNQRNRSTLGTMGSNSRPQSRPNSRHQNRPETPSSLSMDDPEAFPSLGSLSGKRGSKHHGHRSRHGHTPLEKEVPSSLADVVRMSPSPAPGQQRRNETGRRIRTYGGSESAAARKIPEPQHIPWLETGGRANQQYLKFRQEAIKHGSIRNKFLQSAAQAWNRNDARAAKALSLRGQAENDAMRKAHREAAQALYEERNKHLTNTPADDDEELYIDLHGLHPEEAIEYLENILLTHSKRGRRIIYAITGTGHHSKNGKDKVGKGVRNWLNEWGYTFREFSVPGERGGYIGGVLGIDITSHRRQPLSNESSSSLKGDEEESETSPSPAPAVTVGNLGGKIQVLKREEVPA</sequence>
<keyword evidence="1 5" id="KW-0479">Metal-binding</keyword>
<dbReference type="GO" id="GO:0003723">
    <property type="term" value="F:RNA binding"/>
    <property type="evidence" value="ECO:0007669"/>
    <property type="project" value="InterPro"/>
</dbReference>
<dbReference type="PANTHER" id="PTHR13119">
    <property type="entry name" value="ZINC FINGER CCCH DOMAIN-CONTAINING PROTEI"/>
    <property type="match status" value="1"/>
</dbReference>
<proteinExistence type="predicted"/>
<dbReference type="SMART" id="SM00356">
    <property type="entry name" value="ZnF_C3H1"/>
    <property type="match status" value="2"/>
</dbReference>
<dbReference type="SMART" id="SM00463">
    <property type="entry name" value="SMR"/>
    <property type="match status" value="1"/>
</dbReference>
<feature type="domain" description="C3H1-type" evidence="7">
    <location>
        <begin position="277"/>
        <end position="301"/>
    </location>
</feature>
<keyword evidence="3 5" id="KW-0863">Zinc-finger</keyword>
<dbReference type="Pfam" id="PF01713">
    <property type="entry name" value="Smr"/>
    <property type="match status" value="1"/>
</dbReference>
<feature type="zinc finger region" description="C3H1-type" evidence="5">
    <location>
        <begin position="277"/>
        <end position="301"/>
    </location>
</feature>
<dbReference type="InterPro" id="IPR045124">
    <property type="entry name" value="Su(sable)-like"/>
</dbReference>
<keyword evidence="10" id="KW-1185">Reference proteome</keyword>
<dbReference type="InterPro" id="IPR000571">
    <property type="entry name" value="Znf_CCCH"/>
</dbReference>
<evidence type="ECO:0000256" key="4">
    <source>
        <dbReference type="ARBA" id="ARBA00022833"/>
    </source>
</evidence>
<dbReference type="InterPro" id="IPR036855">
    <property type="entry name" value="Znf_CCCH_sf"/>
</dbReference>
<dbReference type="PROSITE" id="PS50103">
    <property type="entry name" value="ZF_C3H1"/>
    <property type="match status" value="2"/>
</dbReference>
<evidence type="ECO:0000259" key="7">
    <source>
        <dbReference type="PROSITE" id="PS50103"/>
    </source>
</evidence>
<evidence type="ECO:0000256" key="2">
    <source>
        <dbReference type="ARBA" id="ARBA00022737"/>
    </source>
</evidence>
<name>A0AAV9NE58_9EURO</name>
<evidence type="ECO:0000313" key="10">
    <source>
        <dbReference type="Proteomes" id="UP001358417"/>
    </source>
</evidence>
<dbReference type="PANTHER" id="PTHR13119:SF12">
    <property type="entry name" value="PROTEIN SUPPRESSOR OF SABLE"/>
    <property type="match status" value="1"/>
</dbReference>
<feature type="compositionally biased region" description="Polar residues" evidence="6">
    <location>
        <begin position="682"/>
        <end position="691"/>
    </location>
</feature>
<dbReference type="Gene3D" id="3.30.1370.110">
    <property type="match status" value="1"/>
</dbReference>
<dbReference type="Gene3D" id="4.10.1000.10">
    <property type="entry name" value="Zinc finger, CCCH-type"/>
    <property type="match status" value="1"/>
</dbReference>
<dbReference type="SUPFAM" id="SSF90229">
    <property type="entry name" value="CCCH zinc finger"/>
    <property type="match status" value="1"/>
</dbReference>
<evidence type="ECO:0000256" key="3">
    <source>
        <dbReference type="ARBA" id="ARBA00022771"/>
    </source>
</evidence>
<dbReference type="GO" id="GO:0045892">
    <property type="term" value="P:negative regulation of DNA-templated transcription"/>
    <property type="evidence" value="ECO:0007669"/>
    <property type="project" value="InterPro"/>
</dbReference>
<protein>
    <recommendedName>
        <fullName evidence="11">CCCH zinc finger and SMR domain-containing protein</fullName>
    </recommendedName>
</protein>
<feature type="compositionally biased region" description="Polar residues" evidence="6">
    <location>
        <begin position="110"/>
        <end position="123"/>
    </location>
</feature>
<dbReference type="Pfam" id="PF14608">
    <property type="entry name" value="zf-CCCH_2"/>
    <property type="match status" value="1"/>
</dbReference>
<dbReference type="GeneID" id="89970386"/>
<comment type="caution">
    <text evidence="9">The sequence shown here is derived from an EMBL/GenBank/DDBJ whole genome shotgun (WGS) entry which is preliminary data.</text>
</comment>
<feature type="region of interest" description="Disordered" evidence="6">
    <location>
        <begin position="374"/>
        <end position="491"/>
    </location>
</feature>
<evidence type="ECO:0008006" key="11">
    <source>
        <dbReference type="Google" id="ProtNLM"/>
    </source>
</evidence>